<dbReference type="GO" id="GO:0016925">
    <property type="term" value="P:protein sumoylation"/>
    <property type="evidence" value="ECO:0007669"/>
    <property type="project" value="TreeGrafter"/>
</dbReference>
<comment type="similarity">
    <text evidence="1">Belongs to the ubiquitin-activating E1 family.</text>
</comment>
<dbReference type="Pfam" id="PF00899">
    <property type="entry name" value="ThiF"/>
    <property type="match status" value="1"/>
</dbReference>
<dbReference type="OrthoDB" id="10252231at2759"/>
<dbReference type="InterPro" id="IPR000594">
    <property type="entry name" value="ThiF_NAD_FAD-bd"/>
</dbReference>
<dbReference type="Gene3D" id="3.40.50.720">
    <property type="entry name" value="NAD(P)-binding Rossmann-like Domain"/>
    <property type="match status" value="1"/>
</dbReference>
<organism evidence="5">
    <name type="scientific">Angiostrongylus costaricensis</name>
    <name type="common">Nematode worm</name>
    <dbReference type="NCBI Taxonomy" id="334426"/>
    <lineage>
        <taxon>Eukaryota</taxon>
        <taxon>Metazoa</taxon>
        <taxon>Ecdysozoa</taxon>
        <taxon>Nematoda</taxon>
        <taxon>Chromadorea</taxon>
        <taxon>Rhabditida</taxon>
        <taxon>Rhabditina</taxon>
        <taxon>Rhabditomorpha</taxon>
        <taxon>Strongyloidea</taxon>
        <taxon>Metastrongylidae</taxon>
        <taxon>Angiostrongylus</taxon>
    </lineage>
</organism>
<dbReference type="OMA" id="YAFFDFT"/>
<evidence type="ECO:0000256" key="1">
    <source>
        <dbReference type="ARBA" id="ARBA00005673"/>
    </source>
</evidence>
<reference evidence="5" key="1">
    <citation type="submission" date="2017-02" db="UniProtKB">
        <authorList>
            <consortium name="WormBaseParasite"/>
        </authorList>
    </citation>
    <scope>IDENTIFICATION</scope>
</reference>
<dbReference type="WBParaSite" id="ACOC_0000967601-mRNA-1">
    <property type="protein sequence ID" value="ACOC_0000967601-mRNA-1"/>
    <property type="gene ID" value="ACOC_0000967601"/>
</dbReference>
<dbReference type="GO" id="GO:0019948">
    <property type="term" value="F:SUMO activating enzyme activity"/>
    <property type="evidence" value="ECO:0007669"/>
    <property type="project" value="TreeGrafter"/>
</dbReference>
<dbReference type="Proteomes" id="UP000267027">
    <property type="component" value="Unassembled WGS sequence"/>
</dbReference>
<dbReference type="GO" id="GO:0031510">
    <property type="term" value="C:SUMO activating enzyme complex"/>
    <property type="evidence" value="ECO:0007669"/>
    <property type="project" value="TreeGrafter"/>
</dbReference>
<evidence type="ECO:0000313" key="4">
    <source>
        <dbReference type="Proteomes" id="UP000267027"/>
    </source>
</evidence>
<dbReference type="AlphaFoldDB" id="A0A0R3PUR2"/>
<dbReference type="PANTHER" id="PTHR10953:SF162">
    <property type="entry name" value="SUMO-ACTIVATING ENZYME SUBUNIT 1"/>
    <property type="match status" value="1"/>
</dbReference>
<dbReference type="InterPro" id="IPR035985">
    <property type="entry name" value="Ubiquitin-activating_enz"/>
</dbReference>
<dbReference type="SUPFAM" id="SSF69572">
    <property type="entry name" value="Activating enzymes of the ubiquitin-like proteins"/>
    <property type="match status" value="1"/>
</dbReference>
<accession>A0A0R3PUR2</accession>
<proteinExistence type="inferred from homology"/>
<dbReference type="GO" id="GO:0005737">
    <property type="term" value="C:cytoplasm"/>
    <property type="evidence" value="ECO:0007669"/>
    <property type="project" value="TreeGrafter"/>
</dbReference>
<evidence type="ECO:0000259" key="2">
    <source>
        <dbReference type="Pfam" id="PF00899"/>
    </source>
</evidence>
<sequence length="364" mass="40640">MQAENSSNPPLKNGNCGDNAVGLSKDEVDVYDRQIRLWGIEAQRKLHSASALVCGLSGVGAEVTKNLMLTGLRSLTLMDDKCVTKNDLAANFLLSIDSVGKNRAEASLTKARRLNEMVKLEVVESSIIDVSPDFLSQFNMVVLCDHPYDIVVMWNDMCRSLNISFIACSVFGWMGYSFFDFNNHRFVSAVIKKERVDWVGEGDGGTSASETVVDVDAEHNQLEELVMQYPRFEEAFNVDWSRKHLIRKSKRLIPSSYFPLKAMLRAQKEKILTENEDVDVNILTKLWCEEVLLGNHDVDKQSVKPEEFDYFFGPQNSPVCSIVGGFVGQEAVKALSEGGRPLKNIFIYSALDTTGVVCDFPPSD</sequence>
<gene>
    <name evidence="3" type="ORF">ACOC_LOCUS9677</name>
</gene>
<evidence type="ECO:0000313" key="5">
    <source>
        <dbReference type="WBParaSite" id="ACOC_0000967601-mRNA-1"/>
    </source>
</evidence>
<name>A0A0R3PUR2_ANGCS</name>
<feature type="domain" description="THIF-type NAD/FAD binding fold" evidence="2">
    <location>
        <begin position="31"/>
        <end position="352"/>
    </location>
</feature>
<keyword evidence="4" id="KW-1185">Reference proteome</keyword>
<evidence type="ECO:0000313" key="3">
    <source>
        <dbReference type="EMBL" id="VDM61262.1"/>
    </source>
</evidence>
<dbReference type="STRING" id="334426.A0A0R3PUR2"/>
<dbReference type="EMBL" id="UYYA01004335">
    <property type="protein sequence ID" value="VDM61262.1"/>
    <property type="molecule type" value="Genomic_DNA"/>
</dbReference>
<dbReference type="InterPro" id="IPR045886">
    <property type="entry name" value="ThiF/MoeB/HesA"/>
</dbReference>
<protein>
    <submittedName>
        <fullName evidence="5">ThiF domain-containing protein</fullName>
    </submittedName>
</protein>
<dbReference type="PANTHER" id="PTHR10953">
    <property type="entry name" value="UBIQUITIN-ACTIVATING ENZYME E1"/>
    <property type="match status" value="1"/>
</dbReference>
<reference evidence="3 4" key="2">
    <citation type="submission" date="2018-11" db="EMBL/GenBank/DDBJ databases">
        <authorList>
            <consortium name="Pathogen Informatics"/>
        </authorList>
    </citation>
    <scope>NUCLEOTIDE SEQUENCE [LARGE SCALE GENOMIC DNA]</scope>
    <source>
        <strain evidence="3 4">Costa Rica</strain>
    </source>
</reference>